<dbReference type="EMBL" id="CP014163">
    <property type="protein sequence ID" value="AMB99300.1"/>
    <property type="molecule type" value="Genomic_DNA"/>
</dbReference>
<keyword evidence="5" id="KW-0808">Transferase</keyword>
<evidence type="ECO:0000256" key="9">
    <source>
        <dbReference type="ARBA" id="ARBA00047989"/>
    </source>
</evidence>
<dbReference type="CDD" id="cd16833">
    <property type="entry name" value="YfiH"/>
    <property type="match status" value="1"/>
</dbReference>
<dbReference type="InterPro" id="IPR003730">
    <property type="entry name" value="Cu_polyphenol_OxRdtase"/>
</dbReference>
<dbReference type="KEGG" id="auh:AWM75_04465"/>
<dbReference type="NCBIfam" id="TIGR00726">
    <property type="entry name" value="peptidoglycan editing factor PgeF"/>
    <property type="match status" value="1"/>
</dbReference>
<comment type="cofactor">
    <cofactor evidence="2">
        <name>Zn(2+)</name>
        <dbReference type="ChEBI" id="CHEBI:29105"/>
    </cofactor>
</comment>
<comment type="catalytic activity">
    <reaction evidence="10">
        <text>adenosine + phosphate = alpha-D-ribose 1-phosphate + adenine</text>
        <dbReference type="Rhea" id="RHEA:27642"/>
        <dbReference type="ChEBI" id="CHEBI:16335"/>
        <dbReference type="ChEBI" id="CHEBI:16708"/>
        <dbReference type="ChEBI" id="CHEBI:43474"/>
        <dbReference type="ChEBI" id="CHEBI:57720"/>
        <dbReference type="EC" id="2.4.2.1"/>
    </reaction>
    <physiologicalReaction direction="left-to-right" evidence="10">
        <dbReference type="Rhea" id="RHEA:27643"/>
    </physiologicalReaction>
</comment>
<dbReference type="Pfam" id="PF02578">
    <property type="entry name" value="Cu-oxidase_4"/>
    <property type="match status" value="1"/>
</dbReference>
<proteinExistence type="inferred from homology"/>
<dbReference type="Proteomes" id="UP000062260">
    <property type="component" value="Chromosome"/>
</dbReference>
<reference evidence="13 14" key="1">
    <citation type="journal article" date="2016" name="Genome Announc.">
        <title>Complete Genome Sequences of Aerococcus christensenii CCUG 28831T, Aerococcus sanguinicola CCUG 43001T, Aerococcus urinae CCUG 36881T, Aerococcus urinaeequi CCUG 28094T, Aerococcus urinaehominis CCUG 42038 BT, and Aerococcus viridans CCUG 4311T.</title>
        <authorList>
            <person name="Carkaci D."/>
            <person name="Dargis R."/>
            <person name="Nielsen X.C."/>
            <person name="Skovgaard O."/>
            <person name="Fuursted K."/>
            <person name="Christensen J.J."/>
        </authorList>
    </citation>
    <scope>NUCLEOTIDE SEQUENCE [LARGE SCALE GENOMIC DNA]</scope>
    <source>
        <strain evidence="13 14">CCUG42038B</strain>
    </source>
</reference>
<organism evidence="13 14">
    <name type="scientific">Aerococcus urinaehominis</name>
    <dbReference type="NCBI Taxonomy" id="128944"/>
    <lineage>
        <taxon>Bacteria</taxon>
        <taxon>Bacillati</taxon>
        <taxon>Bacillota</taxon>
        <taxon>Bacilli</taxon>
        <taxon>Lactobacillales</taxon>
        <taxon>Aerococcaceae</taxon>
        <taxon>Aerococcus</taxon>
    </lineage>
</organism>
<gene>
    <name evidence="13" type="ORF">AWM75_04465</name>
</gene>
<comment type="catalytic activity">
    <reaction evidence="9">
        <text>adenosine + H2O + H(+) = inosine + NH4(+)</text>
        <dbReference type="Rhea" id="RHEA:24408"/>
        <dbReference type="ChEBI" id="CHEBI:15377"/>
        <dbReference type="ChEBI" id="CHEBI:15378"/>
        <dbReference type="ChEBI" id="CHEBI:16335"/>
        <dbReference type="ChEBI" id="CHEBI:17596"/>
        <dbReference type="ChEBI" id="CHEBI:28938"/>
        <dbReference type="EC" id="3.5.4.4"/>
    </reaction>
    <physiologicalReaction direction="left-to-right" evidence="9">
        <dbReference type="Rhea" id="RHEA:24409"/>
    </physiologicalReaction>
</comment>
<keyword evidence="7" id="KW-0378">Hydrolase</keyword>
<reference evidence="14" key="2">
    <citation type="submission" date="2016-01" db="EMBL/GenBank/DDBJ databases">
        <title>Six Aerococcus type strain genome sequencing and assembly using PacBio and Illumina Hiseq.</title>
        <authorList>
            <person name="Carkaci D."/>
            <person name="Dargis R."/>
            <person name="Nielsen X.C."/>
            <person name="Skovgaard O."/>
            <person name="Fuursted K."/>
            <person name="Christensen J.J."/>
        </authorList>
    </citation>
    <scope>NUCLEOTIDE SEQUENCE [LARGE SCALE GENOMIC DNA]</scope>
    <source>
        <strain evidence="14">CCUG42038B</strain>
    </source>
</reference>
<evidence type="ECO:0000256" key="12">
    <source>
        <dbReference type="RuleBase" id="RU361274"/>
    </source>
</evidence>
<evidence type="ECO:0000256" key="8">
    <source>
        <dbReference type="ARBA" id="ARBA00022833"/>
    </source>
</evidence>
<evidence type="ECO:0000256" key="6">
    <source>
        <dbReference type="ARBA" id="ARBA00022723"/>
    </source>
</evidence>
<protein>
    <recommendedName>
        <fullName evidence="12">Purine nucleoside phosphorylase</fullName>
    </recommendedName>
</protein>
<dbReference type="InterPro" id="IPR011324">
    <property type="entry name" value="Cytotoxic_necrot_fac-like_cat"/>
</dbReference>
<dbReference type="InterPro" id="IPR038371">
    <property type="entry name" value="Cu_polyphenol_OxRdtase_sf"/>
</dbReference>
<evidence type="ECO:0000313" key="13">
    <source>
        <dbReference type="EMBL" id="AMB99300.1"/>
    </source>
</evidence>
<comment type="similarity">
    <text evidence="4 12">Belongs to the purine nucleoside phosphorylase YfiH/LACC1 family.</text>
</comment>
<dbReference type="PANTHER" id="PTHR30616">
    <property type="entry name" value="UNCHARACTERIZED PROTEIN YFIH"/>
    <property type="match status" value="1"/>
</dbReference>
<accession>A0A0X8FL44</accession>
<dbReference type="AlphaFoldDB" id="A0A0X8FL44"/>
<comment type="catalytic activity">
    <reaction evidence="1">
        <text>inosine + phosphate = alpha-D-ribose 1-phosphate + hypoxanthine</text>
        <dbReference type="Rhea" id="RHEA:27646"/>
        <dbReference type="ChEBI" id="CHEBI:17368"/>
        <dbReference type="ChEBI" id="CHEBI:17596"/>
        <dbReference type="ChEBI" id="CHEBI:43474"/>
        <dbReference type="ChEBI" id="CHEBI:57720"/>
        <dbReference type="EC" id="2.4.2.1"/>
    </reaction>
    <physiologicalReaction direction="left-to-right" evidence="1">
        <dbReference type="Rhea" id="RHEA:27647"/>
    </physiologicalReaction>
</comment>
<dbReference type="GO" id="GO:0017061">
    <property type="term" value="F:S-methyl-5-thioadenosine phosphorylase activity"/>
    <property type="evidence" value="ECO:0007669"/>
    <property type="project" value="UniProtKB-EC"/>
</dbReference>
<keyword evidence="8" id="KW-0862">Zinc</keyword>
<dbReference type="SUPFAM" id="SSF64438">
    <property type="entry name" value="CNF1/YfiH-like putative cysteine hydrolases"/>
    <property type="match status" value="1"/>
</dbReference>
<evidence type="ECO:0000256" key="1">
    <source>
        <dbReference type="ARBA" id="ARBA00000553"/>
    </source>
</evidence>
<dbReference type="PANTHER" id="PTHR30616:SF2">
    <property type="entry name" value="PURINE NUCLEOSIDE PHOSPHORYLASE LACC1"/>
    <property type="match status" value="1"/>
</dbReference>
<dbReference type="GO" id="GO:0016787">
    <property type="term" value="F:hydrolase activity"/>
    <property type="evidence" value="ECO:0007669"/>
    <property type="project" value="UniProtKB-KW"/>
</dbReference>
<comment type="function">
    <text evidence="3">Purine nucleoside enzyme that catalyzes the phosphorolysis of adenosine and inosine nucleosides, yielding D-ribose 1-phosphate and the respective free bases, adenine and hypoxanthine. Also catalyzes the phosphorolysis of S-methyl-5'-thioadenosine into adenine and S-methyl-5-thio-alpha-D-ribose 1-phosphate. Also has adenosine deaminase activity.</text>
</comment>
<dbReference type="Gene3D" id="3.60.140.10">
    <property type="entry name" value="CNF1/YfiH-like putative cysteine hydrolases"/>
    <property type="match status" value="1"/>
</dbReference>
<keyword evidence="6" id="KW-0479">Metal-binding</keyword>
<keyword evidence="14" id="KW-1185">Reference proteome</keyword>
<dbReference type="OrthoDB" id="4279at2"/>
<evidence type="ECO:0000256" key="2">
    <source>
        <dbReference type="ARBA" id="ARBA00001947"/>
    </source>
</evidence>
<sequence length="254" mass="28538">MSWINYHSSPKNILMGSTSKNNQLDLGGNTALHTGQDSDLVIKNRQILADDMGYSLDRFVFSQQTHSANSQLIKNKQAGRGAFSNDLAIANTDALYSFEKNLVLTCFTADCVPVTFYEEEAGLIGLIHSGWRGTLQNISGLTMAKIAHDHQVDLGKVKAHIGQALCQDCFEVDRDVGLAFQELDHQVQWINYRANQNKYYIDNQAFVVSQLEEAGLNPENISIDRHCTLENDQAFSYRENRTPGRQLHFIVRKA</sequence>
<evidence type="ECO:0000313" key="14">
    <source>
        <dbReference type="Proteomes" id="UP000062260"/>
    </source>
</evidence>
<name>A0A0X8FL44_9LACT</name>
<dbReference type="GO" id="GO:0005507">
    <property type="term" value="F:copper ion binding"/>
    <property type="evidence" value="ECO:0007669"/>
    <property type="project" value="TreeGrafter"/>
</dbReference>
<evidence type="ECO:0000256" key="7">
    <source>
        <dbReference type="ARBA" id="ARBA00022801"/>
    </source>
</evidence>
<evidence type="ECO:0000256" key="10">
    <source>
        <dbReference type="ARBA" id="ARBA00048968"/>
    </source>
</evidence>
<evidence type="ECO:0000256" key="3">
    <source>
        <dbReference type="ARBA" id="ARBA00003215"/>
    </source>
</evidence>
<evidence type="ECO:0000256" key="11">
    <source>
        <dbReference type="ARBA" id="ARBA00049893"/>
    </source>
</evidence>
<evidence type="ECO:0000256" key="5">
    <source>
        <dbReference type="ARBA" id="ARBA00022679"/>
    </source>
</evidence>
<dbReference type="STRING" id="128944.AWM75_04465"/>
<evidence type="ECO:0000256" key="4">
    <source>
        <dbReference type="ARBA" id="ARBA00007353"/>
    </source>
</evidence>
<comment type="catalytic activity">
    <reaction evidence="11">
        <text>S-methyl-5'-thioadenosine + phosphate = 5-(methylsulfanyl)-alpha-D-ribose 1-phosphate + adenine</text>
        <dbReference type="Rhea" id="RHEA:11852"/>
        <dbReference type="ChEBI" id="CHEBI:16708"/>
        <dbReference type="ChEBI" id="CHEBI:17509"/>
        <dbReference type="ChEBI" id="CHEBI:43474"/>
        <dbReference type="ChEBI" id="CHEBI:58533"/>
        <dbReference type="EC" id="2.4.2.28"/>
    </reaction>
    <physiologicalReaction direction="left-to-right" evidence="11">
        <dbReference type="Rhea" id="RHEA:11853"/>
    </physiologicalReaction>
</comment>
<dbReference type="RefSeq" id="WP_067978767.1">
    <property type="nucleotide sequence ID" value="NZ_CP014163.1"/>
</dbReference>